<organism evidence="2 3">
    <name type="scientific">Plectus sambesii</name>
    <dbReference type="NCBI Taxonomy" id="2011161"/>
    <lineage>
        <taxon>Eukaryota</taxon>
        <taxon>Metazoa</taxon>
        <taxon>Ecdysozoa</taxon>
        <taxon>Nematoda</taxon>
        <taxon>Chromadorea</taxon>
        <taxon>Plectida</taxon>
        <taxon>Plectina</taxon>
        <taxon>Plectoidea</taxon>
        <taxon>Plectidae</taxon>
        <taxon>Plectus</taxon>
    </lineage>
</organism>
<sequence length="116" mass="12300">MNSTIVNAVLVIAFAACVYSQCDPACNQKCKRGNPLSTGQINSYGVCWCTNRAEQPCNVTTCTENCQNQYCFPSGCCEAGIPNNEGICHATRGYCECKIVALATLSTPATAPTTTT</sequence>
<reference evidence="3" key="1">
    <citation type="submission" date="2022-11" db="UniProtKB">
        <authorList>
            <consortium name="WormBaseParasite"/>
        </authorList>
    </citation>
    <scope>IDENTIFICATION</scope>
</reference>
<accession>A0A914V3X2</accession>
<feature type="signal peptide" evidence="1">
    <location>
        <begin position="1"/>
        <end position="20"/>
    </location>
</feature>
<evidence type="ECO:0000313" key="2">
    <source>
        <dbReference type="Proteomes" id="UP000887566"/>
    </source>
</evidence>
<dbReference type="WBParaSite" id="PSAMB.scaffold143size73177.g2423.t1">
    <property type="protein sequence ID" value="PSAMB.scaffold143size73177.g2423.t1"/>
    <property type="gene ID" value="PSAMB.scaffold143size73177.g2423"/>
</dbReference>
<keyword evidence="2" id="KW-1185">Reference proteome</keyword>
<dbReference type="AlphaFoldDB" id="A0A914V3X2"/>
<evidence type="ECO:0000256" key="1">
    <source>
        <dbReference type="SAM" id="SignalP"/>
    </source>
</evidence>
<proteinExistence type="predicted"/>
<feature type="chain" id="PRO_5036857233" evidence="1">
    <location>
        <begin position="21"/>
        <end position="116"/>
    </location>
</feature>
<protein>
    <submittedName>
        <fullName evidence="3">Uncharacterized protein</fullName>
    </submittedName>
</protein>
<name>A0A914V3X2_9BILA</name>
<dbReference type="Proteomes" id="UP000887566">
    <property type="component" value="Unplaced"/>
</dbReference>
<keyword evidence="1" id="KW-0732">Signal</keyword>
<evidence type="ECO:0000313" key="3">
    <source>
        <dbReference type="WBParaSite" id="PSAMB.scaffold143size73177.g2423.t1"/>
    </source>
</evidence>